<proteinExistence type="predicted"/>
<dbReference type="Pfam" id="PF04024">
    <property type="entry name" value="PspC"/>
    <property type="match status" value="1"/>
</dbReference>
<feature type="domain" description="Phage shock protein PspC N-terminal" evidence="8">
    <location>
        <begin position="4"/>
        <end position="59"/>
    </location>
</feature>
<name>A0A2L0D4Z2_9STRE</name>
<feature type="transmembrane region" description="Helical" evidence="7">
    <location>
        <begin position="31"/>
        <end position="57"/>
    </location>
</feature>
<reference evidence="9 10" key="1">
    <citation type="submission" date="2017-12" db="EMBL/GenBank/DDBJ databases">
        <authorList>
            <person name="Hurst M.R.H."/>
        </authorList>
    </citation>
    <scope>NUCLEOTIDE SEQUENCE [LARGE SCALE GENOMIC DNA]</scope>
    <source>
        <strain evidence="9 10">TH11417</strain>
    </source>
</reference>
<reference evidence="9 10" key="2">
    <citation type="submission" date="2018-02" db="EMBL/GenBank/DDBJ databases">
        <title>Whole genome sequencing analysis of Streptococcus pluranimalium isolated from cattle infected mastitis in China.</title>
        <authorList>
            <person name="Zhang J.-R."/>
            <person name="Hu G.-Z."/>
        </authorList>
    </citation>
    <scope>NUCLEOTIDE SEQUENCE [LARGE SCALE GENOMIC DNA]</scope>
    <source>
        <strain evidence="9 10">TH11417</strain>
    </source>
</reference>
<accession>A0A2L0D4Z2</accession>
<evidence type="ECO:0000256" key="2">
    <source>
        <dbReference type="ARBA" id="ARBA00022475"/>
    </source>
</evidence>
<evidence type="ECO:0000256" key="5">
    <source>
        <dbReference type="ARBA" id="ARBA00023136"/>
    </source>
</evidence>
<evidence type="ECO:0000256" key="4">
    <source>
        <dbReference type="ARBA" id="ARBA00022989"/>
    </source>
</evidence>
<evidence type="ECO:0000256" key="3">
    <source>
        <dbReference type="ARBA" id="ARBA00022692"/>
    </source>
</evidence>
<dbReference type="GO" id="GO:0005886">
    <property type="term" value="C:plasma membrane"/>
    <property type="evidence" value="ECO:0007669"/>
    <property type="project" value="UniProtKB-SubCell"/>
</dbReference>
<evidence type="ECO:0000313" key="9">
    <source>
        <dbReference type="EMBL" id="AUW96887.1"/>
    </source>
</evidence>
<dbReference type="OrthoDB" id="9815286at2"/>
<dbReference type="GeneID" id="98393665"/>
<dbReference type="EMBL" id="CP025536">
    <property type="protein sequence ID" value="AUW96887.1"/>
    <property type="molecule type" value="Genomic_DNA"/>
</dbReference>
<keyword evidence="10" id="KW-1185">Reference proteome</keyword>
<dbReference type="PANTHER" id="PTHR33885:SF3">
    <property type="entry name" value="PHAGE SHOCK PROTEIN C"/>
    <property type="match status" value="1"/>
</dbReference>
<dbReference type="RefSeq" id="WP_104968209.1">
    <property type="nucleotide sequence ID" value="NZ_CP025536.1"/>
</dbReference>
<organism evidence="9 10">
    <name type="scientific">Streptococcus pluranimalium</name>
    <dbReference type="NCBI Taxonomy" id="82348"/>
    <lineage>
        <taxon>Bacteria</taxon>
        <taxon>Bacillati</taxon>
        <taxon>Bacillota</taxon>
        <taxon>Bacilli</taxon>
        <taxon>Lactobacillales</taxon>
        <taxon>Streptococcaceae</taxon>
        <taxon>Streptococcus</taxon>
    </lineage>
</organism>
<dbReference type="KEGG" id="splr:C0J00_07045"/>
<comment type="subcellular location">
    <subcellularLocation>
        <location evidence="1">Cell membrane</location>
        <topology evidence="1">Single-pass membrane protein</topology>
    </subcellularLocation>
</comment>
<evidence type="ECO:0000256" key="6">
    <source>
        <dbReference type="SAM" id="MobiDB-lite"/>
    </source>
</evidence>
<keyword evidence="4 7" id="KW-1133">Transmembrane helix</keyword>
<keyword evidence="3 7" id="KW-0812">Transmembrane</keyword>
<evidence type="ECO:0000256" key="7">
    <source>
        <dbReference type="SAM" id="Phobius"/>
    </source>
</evidence>
<dbReference type="InterPro" id="IPR007168">
    <property type="entry name" value="Phageshock_PspC_N"/>
</dbReference>
<keyword evidence="5 7" id="KW-0472">Membrane</keyword>
<evidence type="ECO:0000256" key="1">
    <source>
        <dbReference type="ARBA" id="ARBA00004162"/>
    </source>
</evidence>
<dbReference type="Proteomes" id="UP000238956">
    <property type="component" value="Chromosome"/>
</dbReference>
<gene>
    <name evidence="9" type="ORF">C0J00_07045</name>
</gene>
<keyword evidence="2" id="KW-1003">Cell membrane</keyword>
<evidence type="ECO:0000259" key="8">
    <source>
        <dbReference type="Pfam" id="PF04024"/>
    </source>
</evidence>
<evidence type="ECO:0000313" key="10">
    <source>
        <dbReference type="Proteomes" id="UP000238956"/>
    </source>
</evidence>
<protein>
    <recommendedName>
        <fullName evidence="8">Phage shock protein PspC N-terminal domain-containing protein</fullName>
    </recommendedName>
</protein>
<dbReference type="AlphaFoldDB" id="A0A2L0D4Z2"/>
<sequence>MGNQFYRLKRGRVFAGVLAGLSDKFNWDLSFVRVLFIVSCFFAQFPIIIYVVLAIFLPYKEDIERERFGGGKRHRKNARPVDSDDGWFW</sequence>
<dbReference type="PANTHER" id="PTHR33885">
    <property type="entry name" value="PHAGE SHOCK PROTEIN C"/>
    <property type="match status" value="1"/>
</dbReference>
<feature type="region of interest" description="Disordered" evidence="6">
    <location>
        <begin position="68"/>
        <end position="89"/>
    </location>
</feature>
<dbReference type="InterPro" id="IPR052027">
    <property type="entry name" value="PspC"/>
</dbReference>